<name>A0A6A4NRJ6_LUPAL</name>
<protein>
    <submittedName>
        <fullName evidence="1">Uncharacterized protein</fullName>
    </submittedName>
</protein>
<dbReference type="Pfam" id="PF04437">
    <property type="entry name" value="RINT1_TIP1"/>
    <property type="match status" value="1"/>
</dbReference>
<dbReference type="EMBL" id="WOCE01000019">
    <property type="protein sequence ID" value="KAE9592082.1"/>
    <property type="molecule type" value="Genomic_DNA"/>
</dbReference>
<dbReference type="PROSITE" id="PS51386">
    <property type="entry name" value="RINT1_TIP20"/>
    <property type="match status" value="1"/>
</dbReference>
<proteinExistence type="predicted"/>
<evidence type="ECO:0000313" key="2">
    <source>
        <dbReference type="Proteomes" id="UP000447434"/>
    </source>
</evidence>
<dbReference type="GO" id="GO:0006890">
    <property type="term" value="P:retrograde vesicle-mediated transport, Golgi to endoplasmic reticulum"/>
    <property type="evidence" value="ECO:0007669"/>
    <property type="project" value="InterPro"/>
</dbReference>
<dbReference type="GO" id="GO:0006888">
    <property type="term" value="P:endoplasmic reticulum to Golgi vesicle-mediated transport"/>
    <property type="evidence" value="ECO:0007669"/>
    <property type="project" value="InterPro"/>
</dbReference>
<dbReference type="GO" id="GO:0060628">
    <property type="term" value="P:regulation of ER to Golgi vesicle-mediated transport"/>
    <property type="evidence" value="ECO:0007669"/>
    <property type="project" value="TreeGrafter"/>
</dbReference>
<dbReference type="Proteomes" id="UP000447434">
    <property type="component" value="Chromosome 19"/>
</dbReference>
<dbReference type="InterPro" id="IPR007528">
    <property type="entry name" value="RINT1_Tip20"/>
</dbReference>
<sequence>MESFQTLPPPSHLSPFALSFLDHKFHTKLTLAEAPSFVAELQTQCSDLDRILSGLNQRLGSGLAGYASFSGEIHGFFGDVDFRLNNLSSTCSSSVVADGKGGKGFREELAALAKEVARFETVRVYAETALKLDTLVGDIEDAVSYTMSKNLRKHSSDQKSEEMCLLAIKTLKTTEAILTSITRTHPEWQQLVSAVDHRVDRALAILRPQAIADHRALLASLGWPPALSGLTSAYPDGRTANQVLNPLLSMQADLKLKYSENFLALSNLQELQRQRKARQLEGQNRELALRQPLWVIEELVNPLSLASQRHFSKWVDKPEFIFTLVYKITRDYVDAMDELLQPLIDEAKVAGYSCREEWISAMVTSLSTYLAKEIFPSYISQLDEESVTGIQSSARISWLHLIDLMIAFDKRIKSLVQHSGILLSFDDDDILQKISSLSVFCDRPDWLDLWADIELGDSLDKLKPDTEDDSNWTKKVEVVILSSSTDDHKSPLVSGAFLRHLASVIDRCRALPSVTLRSNFLRLAGLPIIRKFYDSILIRCQEAEGLTALTDDAAVIKVAISINAAHYFESVLNEWSEDVFFLEMGMDQDDKTELSSSANIDGEGLQESSGGVIFDDEIKKLEEFRKEWVEKISLVILRGFDARSRDYVKNKKQWQKAEEGWTVSKTLIEALDYLQSKMSVVEVGLNSKDFVGVWRSLAAGIDRLIFNGILISNVKFHNGVVERFGSDLDVLFGVFGAWCLRPEGFFPKASEGLKLLKMDENRVQECMAGGKRWLKENGMRHISVTEAEKIVKSRVFTS</sequence>
<dbReference type="PANTHER" id="PTHR13520">
    <property type="entry name" value="RAD50-INTERACTING PROTEIN 1 RINT-1"/>
    <property type="match status" value="1"/>
</dbReference>
<dbReference type="GO" id="GO:0070939">
    <property type="term" value="C:Dsl1/NZR complex"/>
    <property type="evidence" value="ECO:0007669"/>
    <property type="project" value="InterPro"/>
</dbReference>
<comment type="caution">
    <text evidence="1">The sequence shown here is derived from an EMBL/GenBank/DDBJ whole genome shotgun (WGS) entry which is preliminary data.</text>
</comment>
<evidence type="ECO:0000313" key="1">
    <source>
        <dbReference type="EMBL" id="KAE9592082.1"/>
    </source>
</evidence>
<accession>A0A6A4NRJ6</accession>
<reference evidence="2" key="1">
    <citation type="journal article" date="2020" name="Nat. Commun.">
        <title>Genome sequence of the cluster root forming white lupin.</title>
        <authorList>
            <person name="Hufnagel B."/>
            <person name="Marques A."/>
            <person name="Soriano A."/>
            <person name="Marques L."/>
            <person name="Divol F."/>
            <person name="Doumas P."/>
            <person name="Sallet E."/>
            <person name="Mancinotti D."/>
            <person name="Carrere S."/>
            <person name="Marande W."/>
            <person name="Arribat S."/>
            <person name="Keller J."/>
            <person name="Huneau C."/>
            <person name="Blein T."/>
            <person name="Aime D."/>
            <person name="Laguerre M."/>
            <person name="Taylor J."/>
            <person name="Schubert V."/>
            <person name="Nelson M."/>
            <person name="Geu-Flores F."/>
            <person name="Crespi M."/>
            <person name="Gallardo-Guerrero K."/>
            <person name="Delaux P.-M."/>
            <person name="Salse J."/>
            <person name="Berges H."/>
            <person name="Guyot R."/>
            <person name="Gouzy J."/>
            <person name="Peret B."/>
        </authorList>
    </citation>
    <scope>NUCLEOTIDE SEQUENCE [LARGE SCALE GENOMIC DNA]</scope>
    <source>
        <strain evidence="2">cv. Amiga</strain>
    </source>
</reference>
<keyword evidence="2" id="KW-1185">Reference proteome</keyword>
<dbReference type="PANTHER" id="PTHR13520:SF1">
    <property type="entry name" value="RINT1-LIKE PROTEIN MAG2"/>
    <property type="match status" value="1"/>
</dbReference>
<gene>
    <name evidence="1" type="ORF">Lalb_Chr19g0125481</name>
</gene>
<dbReference type="AlphaFoldDB" id="A0A6A4NRJ6"/>
<dbReference type="OrthoDB" id="2189254at2759"/>
<organism evidence="1 2">
    <name type="scientific">Lupinus albus</name>
    <name type="common">White lupine</name>
    <name type="synonym">Lupinus termis</name>
    <dbReference type="NCBI Taxonomy" id="3870"/>
    <lineage>
        <taxon>Eukaryota</taxon>
        <taxon>Viridiplantae</taxon>
        <taxon>Streptophyta</taxon>
        <taxon>Embryophyta</taxon>
        <taxon>Tracheophyta</taxon>
        <taxon>Spermatophyta</taxon>
        <taxon>Magnoliopsida</taxon>
        <taxon>eudicotyledons</taxon>
        <taxon>Gunneridae</taxon>
        <taxon>Pentapetalae</taxon>
        <taxon>rosids</taxon>
        <taxon>fabids</taxon>
        <taxon>Fabales</taxon>
        <taxon>Fabaceae</taxon>
        <taxon>Papilionoideae</taxon>
        <taxon>50 kb inversion clade</taxon>
        <taxon>genistoids sensu lato</taxon>
        <taxon>core genistoids</taxon>
        <taxon>Genisteae</taxon>
        <taxon>Lupinus</taxon>
    </lineage>
</organism>